<protein>
    <submittedName>
        <fullName evidence="2">DNA sulfur modification protein DndD</fullName>
    </submittedName>
</protein>
<organism evidence="2 3">
    <name type="scientific">Rhizomicrobium electricum</name>
    <dbReference type="NCBI Taxonomy" id="480070"/>
    <lineage>
        <taxon>Bacteria</taxon>
        <taxon>Pseudomonadati</taxon>
        <taxon>Pseudomonadota</taxon>
        <taxon>Alphaproteobacteria</taxon>
        <taxon>Micropepsales</taxon>
        <taxon>Micropepsaceae</taxon>
        <taxon>Rhizomicrobium</taxon>
    </lineage>
</organism>
<dbReference type="InterPro" id="IPR038729">
    <property type="entry name" value="Rad50/SbcC_AAA"/>
</dbReference>
<proteinExistence type="predicted"/>
<dbReference type="Gene3D" id="3.40.50.300">
    <property type="entry name" value="P-loop containing nucleotide triphosphate hydrolases"/>
    <property type="match status" value="2"/>
</dbReference>
<dbReference type="Pfam" id="PF13476">
    <property type="entry name" value="AAA_23"/>
    <property type="match status" value="1"/>
</dbReference>
<dbReference type="EMBL" id="BAAADD010000008">
    <property type="protein sequence ID" value="GAA0580554.1"/>
    <property type="molecule type" value="Genomic_DNA"/>
</dbReference>
<sequence>MILRNIKVSNFGLFAGAHEIDLTPRKSHGKVSPIVLIGGQNGAGKTTLLDAVRLALYGRRALGPRVGQAEYESYLRSMIHRREHVRSASVGIEFDYAEAGEVHSYRVEREWSIRGKSLAEALLLEKDNFILTSVPKEEWHLFLQELIPPGLSQLFFFDGEKIREIADGEHENEQLAESVRGLLGIELVSRLRTDLGLFLARHQKGTGGATATRLEQLLKDIDGLDRQCAEIADIIADLQTKKDTEARVAEQIKRRFVAEGGDVAAKRGRLEVEKVEVQRQIATVTNELRELANGLLPFSFAPRLVSSFEEQLRASGPSEDRAVFTKHFMSSIDVWKRRSKPKRDANWSERHWSDLKRFINAWSVGGAGNSATCPAFREVGDGASAIARLSEVDQLARPRAVKLGGELETLVNRLNRLDASLLRADNAAAGDLLDDLRLAEKNLGATEALLITRQNELKVLRGQQVTAERERNKLLEVQQQSAATDRKSELAARTARSLEEYENSLLAQKLSQLQAEFVRCFNKLVRKQEFVANVRIDPKTFIVTLIDRAGNEVPKANLSAGEKQIYAIAVLWALARTSGRPLPMIIDTPLARLDSEHRRNLVESYFPAASHQVVLLSTDTEVDVSLVKSLRDAVSHSFRLDYDPGQRSTAISAGYFGDEPVRGTRHAVQ</sequence>
<dbReference type="PANTHER" id="PTHR32114">
    <property type="entry name" value="ABC TRANSPORTER ABCH.3"/>
    <property type="match status" value="1"/>
</dbReference>
<evidence type="ECO:0000313" key="3">
    <source>
        <dbReference type="Proteomes" id="UP001499951"/>
    </source>
</evidence>
<dbReference type="Proteomes" id="UP001499951">
    <property type="component" value="Unassembled WGS sequence"/>
</dbReference>
<evidence type="ECO:0000259" key="1">
    <source>
        <dbReference type="Pfam" id="PF13476"/>
    </source>
</evidence>
<keyword evidence="3" id="KW-1185">Reference proteome</keyword>
<dbReference type="InterPro" id="IPR017599">
    <property type="entry name" value="DNA_S_DndD"/>
</dbReference>
<accession>A0ABN1F292</accession>
<feature type="domain" description="Rad50/SbcC-type AAA" evidence="1">
    <location>
        <begin position="6"/>
        <end position="254"/>
    </location>
</feature>
<dbReference type="PANTHER" id="PTHR32114:SF2">
    <property type="entry name" value="ABC TRANSPORTER ABCH.3"/>
    <property type="match status" value="1"/>
</dbReference>
<dbReference type="NCBIfam" id="TIGR03185">
    <property type="entry name" value="DNA_S_dndD"/>
    <property type="match status" value="1"/>
</dbReference>
<comment type="caution">
    <text evidence="2">The sequence shown here is derived from an EMBL/GenBank/DDBJ whole genome shotgun (WGS) entry which is preliminary data.</text>
</comment>
<dbReference type="SUPFAM" id="SSF52540">
    <property type="entry name" value="P-loop containing nucleoside triphosphate hydrolases"/>
    <property type="match status" value="1"/>
</dbReference>
<name>A0ABN1F292_9PROT</name>
<dbReference type="RefSeq" id="WP_166937038.1">
    <property type="nucleotide sequence ID" value="NZ_BAAADD010000008.1"/>
</dbReference>
<evidence type="ECO:0000313" key="2">
    <source>
        <dbReference type="EMBL" id="GAA0580554.1"/>
    </source>
</evidence>
<dbReference type="InterPro" id="IPR027417">
    <property type="entry name" value="P-loop_NTPase"/>
</dbReference>
<reference evidence="2 3" key="1">
    <citation type="journal article" date="2019" name="Int. J. Syst. Evol. Microbiol.">
        <title>The Global Catalogue of Microorganisms (GCM) 10K type strain sequencing project: providing services to taxonomists for standard genome sequencing and annotation.</title>
        <authorList>
            <consortium name="The Broad Institute Genomics Platform"/>
            <consortium name="The Broad Institute Genome Sequencing Center for Infectious Disease"/>
            <person name="Wu L."/>
            <person name="Ma J."/>
        </authorList>
    </citation>
    <scope>NUCLEOTIDE SEQUENCE [LARGE SCALE GENOMIC DNA]</scope>
    <source>
        <strain evidence="2 3">JCM 15089</strain>
    </source>
</reference>
<gene>
    <name evidence="2" type="primary">dndD</name>
    <name evidence="2" type="ORF">GCM10008942_31830</name>
</gene>